<reference evidence="4" key="1">
    <citation type="submission" date="2024-04" db="EMBL/GenBank/DDBJ databases">
        <title>Salinicola lusitanus LLJ914,a marine bacterium isolated from the Okinawa Trough.</title>
        <authorList>
            <person name="Li J."/>
        </authorList>
    </citation>
    <scope>NUCLEOTIDE SEQUENCE [LARGE SCALE GENOMIC DNA]</scope>
</reference>
<keyword evidence="4" id="KW-1185">Reference proteome</keyword>
<dbReference type="PANTHER" id="PTHR47048:SF1">
    <property type="entry name" value="PROTEIN SCAF11"/>
    <property type="match status" value="1"/>
</dbReference>
<name>A0AAW0NKD2_9GOBI</name>
<dbReference type="Proteomes" id="UP001460270">
    <property type="component" value="Unassembled WGS sequence"/>
</dbReference>
<feature type="region of interest" description="Disordered" evidence="1">
    <location>
        <begin position="128"/>
        <end position="216"/>
    </location>
</feature>
<accession>A0AAW0NKD2</accession>
<dbReference type="AlphaFoldDB" id="A0AAW0NKD2"/>
<dbReference type="PANTHER" id="PTHR47048">
    <property type="entry name" value="PROTEIN SCAF11"/>
    <property type="match status" value="1"/>
</dbReference>
<comment type="caution">
    <text evidence="3">The sequence shown here is derived from an EMBL/GenBank/DDBJ whole genome shotgun (WGS) entry which is preliminary data.</text>
</comment>
<dbReference type="InterPro" id="IPR057031">
    <property type="entry name" value="SFR19-like_C"/>
</dbReference>
<feature type="compositionally biased region" description="Pro residues" evidence="1">
    <location>
        <begin position="134"/>
        <end position="144"/>
    </location>
</feature>
<dbReference type="GO" id="GO:0000245">
    <property type="term" value="P:spliceosomal complex assembly"/>
    <property type="evidence" value="ECO:0007669"/>
    <property type="project" value="TreeGrafter"/>
</dbReference>
<organism evidence="3 4">
    <name type="scientific">Mugilogobius chulae</name>
    <name type="common">yellowstripe goby</name>
    <dbReference type="NCBI Taxonomy" id="88201"/>
    <lineage>
        <taxon>Eukaryota</taxon>
        <taxon>Metazoa</taxon>
        <taxon>Chordata</taxon>
        <taxon>Craniata</taxon>
        <taxon>Vertebrata</taxon>
        <taxon>Euteleostomi</taxon>
        <taxon>Actinopterygii</taxon>
        <taxon>Neopterygii</taxon>
        <taxon>Teleostei</taxon>
        <taxon>Neoteleostei</taxon>
        <taxon>Acanthomorphata</taxon>
        <taxon>Gobiaria</taxon>
        <taxon>Gobiiformes</taxon>
        <taxon>Gobioidei</taxon>
        <taxon>Gobiidae</taxon>
        <taxon>Gobionellinae</taxon>
        <taxon>Mugilogobius</taxon>
    </lineage>
</organism>
<evidence type="ECO:0000313" key="3">
    <source>
        <dbReference type="EMBL" id="KAK7895984.1"/>
    </source>
</evidence>
<feature type="compositionally biased region" description="Polar residues" evidence="1">
    <location>
        <begin position="145"/>
        <end position="162"/>
    </location>
</feature>
<sequence length="282" mass="30550">MDSGEAMDRSGWSSASSWAVRRTLPADVQDYYSKRERGGPSGWNRQEEETTPAAEPPKADPLAQTVLGNAPVPVLVSPHPQLLHHYPPLPGARGPVSMSLQPAAPYALPPSQVPVHLHTAVPLLQVPAVGAQGLPPPPPPPPPMQQGSQTAAQPDGHSTQMVGNMGGYSKPLFAPPTKVTQVAPVSTQALPSSTTQPQHNRAQADSSKKEKKQQIQEQAINEVKNAMKPYYQKKEITKEEYKEIVRKAVEKVCHSKSGEVNSSKVANLVKAYVDKYKHARKK</sequence>
<dbReference type="GO" id="GO:0003723">
    <property type="term" value="F:RNA binding"/>
    <property type="evidence" value="ECO:0007669"/>
    <property type="project" value="TreeGrafter"/>
</dbReference>
<dbReference type="EMBL" id="JBBPFD010000015">
    <property type="protein sequence ID" value="KAK7895984.1"/>
    <property type="molecule type" value="Genomic_DNA"/>
</dbReference>
<evidence type="ECO:0000256" key="1">
    <source>
        <dbReference type="SAM" id="MobiDB-lite"/>
    </source>
</evidence>
<evidence type="ECO:0000313" key="4">
    <source>
        <dbReference type="Proteomes" id="UP001460270"/>
    </source>
</evidence>
<dbReference type="Pfam" id="PF23030">
    <property type="entry name" value="SCAF11-like_C"/>
    <property type="match status" value="1"/>
</dbReference>
<evidence type="ECO:0000259" key="2">
    <source>
        <dbReference type="Pfam" id="PF23030"/>
    </source>
</evidence>
<feature type="region of interest" description="Disordered" evidence="1">
    <location>
        <begin position="27"/>
        <end position="66"/>
    </location>
</feature>
<feature type="compositionally biased region" description="Polar residues" evidence="1">
    <location>
        <begin position="178"/>
        <end position="205"/>
    </location>
</feature>
<feature type="domain" description="SFR19-like C-terminal" evidence="2">
    <location>
        <begin position="206"/>
        <end position="282"/>
    </location>
</feature>
<gene>
    <name evidence="3" type="ORF">WMY93_021309</name>
</gene>
<protein>
    <recommendedName>
        <fullName evidence="2">SFR19-like C-terminal domain-containing protein</fullName>
    </recommendedName>
</protein>
<proteinExistence type="predicted"/>